<reference evidence="2" key="1">
    <citation type="journal article" date="2014" name="Int. J. Syst. Evol. Microbiol.">
        <title>Complete genome sequence of Corynebacterium casei LMG S-19264T (=DSM 44701T), isolated from a smear-ripened cheese.</title>
        <authorList>
            <consortium name="US DOE Joint Genome Institute (JGI-PGF)"/>
            <person name="Walter F."/>
            <person name="Albersmeier A."/>
            <person name="Kalinowski J."/>
            <person name="Ruckert C."/>
        </authorList>
    </citation>
    <scope>NUCLEOTIDE SEQUENCE</scope>
    <source>
        <strain evidence="2">KCTC 32020</strain>
    </source>
</reference>
<dbReference type="AlphaFoldDB" id="A0A918ZB02"/>
<gene>
    <name evidence="2" type="ORF">GCM10007167_26990</name>
</gene>
<keyword evidence="1" id="KW-1133">Transmembrane helix</keyword>
<dbReference type="InterPro" id="IPR021329">
    <property type="entry name" value="DUF2938"/>
</dbReference>
<feature type="transmembrane region" description="Helical" evidence="1">
    <location>
        <begin position="105"/>
        <end position="129"/>
    </location>
</feature>
<dbReference type="OrthoDB" id="9812539at2"/>
<organism evidence="2 3">
    <name type="scientific">Vulcaniibacterium thermophilum</name>
    <dbReference type="NCBI Taxonomy" id="1169913"/>
    <lineage>
        <taxon>Bacteria</taxon>
        <taxon>Pseudomonadati</taxon>
        <taxon>Pseudomonadota</taxon>
        <taxon>Gammaproteobacteria</taxon>
        <taxon>Lysobacterales</taxon>
        <taxon>Lysobacteraceae</taxon>
        <taxon>Vulcaniibacterium</taxon>
    </lineage>
</organism>
<reference evidence="2" key="2">
    <citation type="submission" date="2020-09" db="EMBL/GenBank/DDBJ databases">
        <authorList>
            <person name="Sun Q."/>
            <person name="Kim S."/>
        </authorList>
    </citation>
    <scope>NUCLEOTIDE SEQUENCE</scope>
    <source>
        <strain evidence="2">KCTC 32020</strain>
    </source>
</reference>
<accession>A0A918ZB02</accession>
<dbReference type="EMBL" id="BNCF01000021">
    <property type="protein sequence ID" value="GHE43882.1"/>
    <property type="molecule type" value="Genomic_DNA"/>
</dbReference>
<evidence type="ECO:0008006" key="4">
    <source>
        <dbReference type="Google" id="ProtNLM"/>
    </source>
</evidence>
<proteinExistence type="predicted"/>
<dbReference type="Pfam" id="PF11158">
    <property type="entry name" value="DUF2938"/>
    <property type="match status" value="1"/>
</dbReference>
<evidence type="ECO:0000256" key="1">
    <source>
        <dbReference type="SAM" id="Phobius"/>
    </source>
</evidence>
<keyword evidence="1" id="KW-0812">Transmembrane</keyword>
<dbReference type="RefSeq" id="WP_146474346.1">
    <property type="nucleotide sequence ID" value="NZ_BNCF01000021.1"/>
</dbReference>
<feature type="transmembrane region" description="Helical" evidence="1">
    <location>
        <begin position="149"/>
        <end position="170"/>
    </location>
</feature>
<sequence>MSTLATFAACALVIGAGATALLDLWNLARQRLRGIAPLDYALVGRWLAHLARGRLRAAPVAAAPAVCGERALGWVAHYLIGIAFAAALLAGAGPAWVCRPTLAPALAVGVGSVLAPLLVLHPALGLGVFARRAPRPGAVRLRSLQTHAVFGFGLYAAGWLARATLAGALAHCAP</sequence>
<evidence type="ECO:0000313" key="2">
    <source>
        <dbReference type="EMBL" id="GHE43882.1"/>
    </source>
</evidence>
<name>A0A918ZB02_9GAMM</name>
<keyword evidence="3" id="KW-1185">Reference proteome</keyword>
<keyword evidence="1" id="KW-0472">Membrane</keyword>
<evidence type="ECO:0000313" key="3">
    <source>
        <dbReference type="Proteomes" id="UP000636453"/>
    </source>
</evidence>
<comment type="caution">
    <text evidence="2">The sequence shown here is derived from an EMBL/GenBank/DDBJ whole genome shotgun (WGS) entry which is preliminary data.</text>
</comment>
<protein>
    <recommendedName>
        <fullName evidence="4">DUF2938 domain-containing protein</fullName>
    </recommendedName>
</protein>
<dbReference type="Proteomes" id="UP000636453">
    <property type="component" value="Unassembled WGS sequence"/>
</dbReference>
<feature type="transmembrane region" description="Helical" evidence="1">
    <location>
        <begin position="78"/>
        <end position="98"/>
    </location>
</feature>